<sequence length="468" mass="53716">MAIFLLGCEKEKTPISTSENIPDVVKEYVDRFRLEASVRGIEISTKHLTIEFEDGLAGNNGTPASGSCTFNDERTITIVKLDTTKIWWKFSDMLREAVIFHELGHCLLSRSHLDDELPDGTPKSMMHSSDISFYVLSPHENKTFRRDYYLDELFHGGAEEPCWANNNVDTGFNITVVGNFQSNVHRDHQSVIWTTSFQSLHKYQNGFMTTIDEINSNLPLISNVKIALDRFDSLWVWGKTDDGFIIAKHKNENEFEIVYNHLSLPNGPFDVRVFNIDSRDQLWFGNFEGLIKISNTGIVKHFNQDNSSLPKDPVVTISSDGNGNVYYVSGNNFIHNPGDDSFEIFNSNNSILPRQGLNKMLPHKEGVYISSRARLFFYDKDGSFRRIDMIRANMPQSRINYLGHNPQGNIVLGTEHGLRVMDENERISNYCEYYFGEARKDIISLVFEDNHTIWASTFQDFFKVELQR</sequence>
<dbReference type="Proteomes" id="UP001172082">
    <property type="component" value="Unassembled WGS sequence"/>
</dbReference>
<dbReference type="EMBL" id="JAUJEA010000001">
    <property type="protein sequence ID" value="MDN5199741.1"/>
    <property type="molecule type" value="Genomic_DNA"/>
</dbReference>
<keyword evidence="2" id="KW-1185">Reference proteome</keyword>
<evidence type="ECO:0000313" key="1">
    <source>
        <dbReference type="EMBL" id="MDN5199741.1"/>
    </source>
</evidence>
<dbReference type="RefSeq" id="WP_346749773.1">
    <property type="nucleotide sequence ID" value="NZ_JAUJEA010000001.1"/>
</dbReference>
<organism evidence="1 2">
    <name type="scientific">Splendidivirga corallicola</name>
    <dbReference type="NCBI Taxonomy" id="3051826"/>
    <lineage>
        <taxon>Bacteria</taxon>
        <taxon>Pseudomonadati</taxon>
        <taxon>Bacteroidota</taxon>
        <taxon>Cytophagia</taxon>
        <taxon>Cytophagales</taxon>
        <taxon>Splendidivirgaceae</taxon>
        <taxon>Splendidivirga</taxon>
    </lineage>
</organism>
<dbReference type="InterPro" id="IPR015943">
    <property type="entry name" value="WD40/YVTN_repeat-like_dom_sf"/>
</dbReference>
<gene>
    <name evidence="1" type="ORF">QQ008_00165</name>
</gene>
<proteinExistence type="predicted"/>
<name>A0ABT8KGB5_9BACT</name>
<evidence type="ECO:0008006" key="3">
    <source>
        <dbReference type="Google" id="ProtNLM"/>
    </source>
</evidence>
<dbReference type="Gene3D" id="2.130.10.10">
    <property type="entry name" value="YVTN repeat-like/Quinoprotein amine dehydrogenase"/>
    <property type="match status" value="2"/>
</dbReference>
<accession>A0ABT8KGB5</accession>
<protein>
    <recommendedName>
        <fullName evidence="3">Peptidase M10 metallopeptidase domain-containing protein</fullName>
    </recommendedName>
</protein>
<comment type="caution">
    <text evidence="1">The sequence shown here is derived from an EMBL/GenBank/DDBJ whole genome shotgun (WGS) entry which is preliminary data.</text>
</comment>
<reference evidence="1" key="1">
    <citation type="submission" date="2023-06" db="EMBL/GenBank/DDBJ databases">
        <title>Genomic of Parafulvivirga corallium.</title>
        <authorList>
            <person name="Wang G."/>
        </authorList>
    </citation>
    <scope>NUCLEOTIDE SEQUENCE</scope>
    <source>
        <strain evidence="1">BMA10</strain>
    </source>
</reference>
<evidence type="ECO:0000313" key="2">
    <source>
        <dbReference type="Proteomes" id="UP001172082"/>
    </source>
</evidence>